<comment type="subcellular location">
    <subcellularLocation>
        <location evidence="2">Cytoplasm</location>
    </subcellularLocation>
    <subcellularLocation>
        <location evidence="1">Nucleus</location>
    </subcellularLocation>
</comment>
<keyword evidence="6" id="KW-0645">Protease</keyword>
<dbReference type="CDD" id="cd08792">
    <property type="entry name" value="DED_Caspase_8_10_r1"/>
    <property type="match status" value="1"/>
</dbReference>
<evidence type="ECO:0000256" key="5">
    <source>
        <dbReference type="ARBA" id="ARBA00022553"/>
    </source>
</evidence>
<keyword evidence="12" id="KW-0539">Nucleus</keyword>
<evidence type="ECO:0000256" key="1">
    <source>
        <dbReference type="ARBA" id="ARBA00004123"/>
    </source>
</evidence>
<evidence type="ECO:0000256" key="9">
    <source>
        <dbReference type="ARBA" id="ARBA00022801"/>
    </source>
</evidence>
<keyword evidence="9" id="KW-0378">Hydrolase</keyword>
<evidence type="ECO:0000256" key="10">
    <source>
        <dbReference type="ARBA" id="ARBA00022807"/>
    </source>
</evidence>
<dbReference type="Gene3D" id="3.40.50.1460">
    <property type="match status" value="1"/>
</dbReference>
<dbReference type="InterPro" id="IPR015917">
    <property type="entry name" value="Pept_C14A"/>
</dbReference>
<dbReference type="RefSeq" id="XP_020452109.1">
    <property type="nucleotide sequence ID" value="XM_020596453.1"/>
</dbReference>
<dbReference type="GO" id="GO:0043065">
    <property type="term" value="P:positive regulation of apoptotic process"/>
    <property type="evidence" value="ECO:0007669"/>
    <property type="project" value="UniProtKB-ARBA"/>
</dbReference>
<dbReference type="Ensembl" id="ENSMALT00000014939.1">
    <property type="protein sequence ID" value="ENSMALP00000014632.1"/>
    <property type="gene ID" value="ENSMALG00000010263.1"/>
</dbReference>
<dbReference type="InterPro" id="IPR001309">
    <property type="entry name" value="Pept_C14_p20"/>
</dbReference>
<dbReference type="PROSITE" id="PS01122">
    <property type="entry name" value="CASPASE_CYS"/>
    <property type="match status" value="1"/>
</dbReference>
<organism evidence="20 21">
    <name type="scientific">Monopterus albus</name>
    <name type="common">Swamp eel</name>
    <dbReference type="NCBI Taxonomy" id="43700"/>
    <lineage>
        <taxon>Eukaryota</taxon>
        <taxon>Metazoa</taxon>
        <taxon>Chordata</taxon>
        <taxon>Craniata</taxon>
        <taxon>Vertebrata</taxon>
        <taxon>Euteleostomi</taxon>
        <taxon>Actinopterygii</taxon>
        <taxon>Neopterygii</taxon>
        <taxon>Teleostei</taxon>
        <taxon>Neoteleostei</taxon>
        <taxon>Acanthomorphata</taxon>
        <taxon>Anabantaria</taxon>
        <taxon>Synbranchiformes</taxon>
        <taxon>Synbranchidae</taxon>
        <taxon>Monopterus</taxon>
    </lineage>
</organism>
<dbReference type="FunFam" id="3.40.50.1460:FF:000008">
    <property type="entry name" value="caspase-8 isoform X1"/>
    <property type="match status" value="1"/>
</dbReference>
<evidence type="ECO:0000256" key="13">
    <source>
        <dbReference type="ARBA" id="ARBA00051626"/>
    </source>
</evidence>
<keyword evidence="7" id="KW-0053">Apoptosis</keyword>
<dbReference type="EC" id="3.4.22.61" evidence="14"/>
<dbReference type="Gene3D" id="1.10.533.10">
    <property type="entry name" value="Death Domain, Fas"/>
    <property type="match status" value="2"/>
</dbReference>
<dbReference type="PROSITE" id="PS50208">
    <property type="entry name" value="CASPASE_P20"/>
    <property type="match status" value="1"/>
</dbReference>
<dbReference type="PRINTS" id="PR00376">
    <property type="entry name" value="IL1BCENZYME"/>
</dbReference>
<feature type="domain" description="DED" evidence="17">
    <location>
        <begin position="2"/>
        <end position="79"/>
    </location>
</feature>
<dbReference type="InterPro" id="IPR033139">
    <property type="entry name" value="Caspase_cys_AS"/>
</dbReference>
<feature type="domain" description="Caspase family p20" evidence="19">
    <location>
        <begin position="220"/>
        <end position="347"/>
    </location>
</feature>
<comment type="similarity">
    <text evidence="3 16">Belongs to the peptidase C14A family.</text>
</comment>
<dbReference type="SUPFAM" id="SSF52129">
    <property type="entry name" value="Caspase-like"/>
    <property type="match status" value="1"/>
</dbReference>
<evidence type="ECO:0000256" key="3">
    <source>
        <dbReference type="ARBA" id="ARBA00010134"/>
    </source>
</evidence>
<dbReference type="GO" id="GO:0051604">
    <property type="term" value="P:protein maturation"/>
    <property type="evidence" value="ECO:0007669"/>
    <property type="project" value="UniProtKB-ARBA"/>
</dbReference>
<dbReference type="GO" id="GO:0004197">
    <property type="term" value="F:cysteine-type endopeptidase activity"/>
    <property type="evidence" value="ECO:0007669"/>
    <property type="project" value="InterPro"/>
</dbReference>
<evidence type="ECO:0000313" key="20">
    <source>
        <dbReference type="Ensembl" id="ENSMALP00000014632.1"/>
    </source>
</evidence>
<evidence type="ECO:0000256" key="16">
    <source>
        <dbReference type="RuleBase" id="RU003971"/>
    </source>
</evidence>
<dbReference type="InterPro" id="IPR002138">
    <property type="entry name" value="Pept_C14_p10"/>
</dbReference>
<dbReference type="Pfam" id="PF00656">
    <property type="entry name" value="Peptidase_C14"/>
    <property type="match status" value="1"/>
</dbReference>
<evidence type="ECO:0000256" key="14">
    <source>
        <dbReference type="ARBA" id="ARBA00066479"/>
    </source>
</evidence>
<evidence type="ECO:0000256" key="2">
    <source>
        <dbReference type="ARBA" id="ARBA00004496"/>
    </source>
</evidence>
<dbReference type="FunFam" id="1.10.533.10:FF:000016">
    <property type="entry name" value="CASP8 and FADD-like apoptosis regulator"/>
    <property type="match status" value="1"/>
</dbReference>
<dbReference type="Pfam" id="PF01335">
    <property type="entry name" value="DED"/>
    <property type="match status" value="2"/>
</dbReference>
<dbReference type="PANTHER" id="PTHR48169:SF7">
    <property type="entry name" value="CASPASE 10"/>
    <property type="match status" value="1"/>
</dbReference>
<dbReference type="InterPro" id="IPR001875">
    <property type="entry name" value="DED_dom"/>
</dbReference>
<evidence type="ECO:0000256" key="6">
    <source>
        <dbReference type="ARBA" id="ARBA00022670"/>
    </source>
</evidence>
<evidence type="ECO:0000256" key="7">
    <source>
        <dbReference type="ARBA" id="ARBA00022703"/>
    </source>
</evidence>
<dbReference type="CDD" id="cd08334">
    <property type="entry name" value="DED_Caspase_8_10_r2"/>
    <property type="match status" value="1"/>
</dbReference>
<dbReference type="GO" id="GO:0005737">
    <property type="term" value="C:cytoplasm"/>
    <property type="evidence" value="ECO:0007669"/>
    <property type="project" value="UniProtKB-SubCell"/>
</dbReference>
<dbReference type="PROSITE" id="PS50168">
    <property type="entry name" value="DED"/>
    <property type="match status" value="2"/>
</dbReference>
<evidence type="ECO:0000256" key="4">
    <source>
        <dbReference type="ARBA" id="ARBA00022490"/>
    </source>
</evidence>
<evidence type="ECO:0000313" key="21">
    <source>
        <dbReference type="Proteomes" id="UP000261600"/>
    </source>
</evidence>
<dbReference type="PANTHER" id="PTHR48169">
    <property type="entry name" value="DED DOMAIN-CONTAINING PROTEIN"/>
    <property type="match status" value="1"/>
</dbReference>
<dbReference type="GO" id="GO:0006508">
    <property type="term" value="P:proteolysis"/>
    <property type="evidence" value="ECO:0007669"/>
    <property type="project" value="UniProtKB-KW"/>
</dbReference>
<comment type="catalytic activity">
    <reaction evidence="13">
        <text>Strict requirement for Asp at position P1 and has a preferred cleavage sequence of (Leu/Asp/Val)-Glu-Thr-Asp-|-(Gly/Ser/Ala).</text>
        <dbReference type="EC" id="3.4.22.61"/>
    </reaction>
</comment>
<name>A0A3Q3JKA0_MONAL</name>
<dbReference type="CDD" id="cd00032">
    <property type="entry name" value="CASc"/>
    <property type="match status" value="1"/>
</dbReference>
<keyword evidence="8" id="KW-0677">Repeat</keyword>
<dbReference type="InterPro" id="IPR011029">
    <property type="entry name" value="DEATH-like_dom_sf"/>
</dbReference>
<evidence type="ECO:0000256" key="12">
    <source>
        <dbReference type="ARBA" id="ARBA00023242"/>
    </source>
</evidence>
<feature type="domain" description="DED" evidence="17">
    <location>
        <begin position="90"/>
        <end position="157"/>
    </location>
</feature>
<accession>A0A3Q3JKA0</accession>
<evidence type="ECO:0000256" key="11">
    <source>
        <dbReference type="ARBA" id="ARBA00023145"/>
    </source>
</evidence>
<dbReference type="GO" id="GO:0006915">
    <property type="term" value="P:apoptotic process"/>
    <property type="evidence" value="ECO:0007669"/>
    <property type="project" value="UniProtKB-KW"/>
</dbReference>
<evidence type="ECO:0000259" key="18">
    <source>
        <dbReference type="PROSITE" id="PS50207"/>
    </source>
</evidence>
<keyword evidence="5" id="KW-0597">Phosphoprotein</keyword>
<keyword evidence="10" id="KW-0788">Thiol protease</keyword>
<keyword evidence="4" id="KW-0963">Cytoplasm</keyword>
<protein>
    <recommendedName>
        <fullName evidence="15">Caspase-8</fullName>
        <ecNumber evidence="14">3.4.22.61</ecNumber>
    </recommendedName>
</protein>
<dbReference type="SMART" id="SM00115">
    <property type="entry name" value="CASc"/>
    <property type="match status" value="1"/>
</dbReference>
<feature type="domain" description="Caspase family p10" evidence="18">
    <location>
        <begin position="370"/>
        <end position="457"/>
    </location>
</feature>
<dbReference type="Proteomes" id="UP000261600">
    <property type="component" value="Unplaced"/>
</dbReference>
<dbReference type="PROSITE" id="PS01121">
    <property type="entry name" value="CASPASE_HIS"/>
    <property type="match status" value="1"/>
</dbReference>
<reference evidence="20" key="1">
    <citation type="submission" date="2025-08" db="UniProtKB">
        <authorList>
            <consortium name="Ensembl"/>
        </authorList>
    </citation>
    <scope>IDENTIFICATION</scope>
</reference>
<keyword evidence="21" id="KW-1185">Reference proteome</keyword>
<dbReference type="GO" id="GO:0005634">
    <property type="term" value="C:nucleus"/>
    <property type="evidence" value="ECO:0007669"/>
    <property type="project" value="UniProtKB-SubCell"/>
</dbReference>
<dbReference type="GO" id="GO:0032991">
    <property type="term" value="C:protein-containing complex"/>
    <property type="evidence" value="ECO:0007669"/>
    <property type="project" value="UniProtKB-ARBA"/>
</dbReference>
<reference evidence="20" key="2">
    <citation type="submission" date="2025-09" db="UniProtKB">
        <authorList>
            <consortium name="Ensembl"/>
        </authorList>
    </citation>
    <scope>IDENTIFICATION</scope>
</reference>
<evidence type="ECO:0000259" key="19">
    <source>
        <dbReference type="PROSITE" id="PS50208"/>
    </source>
</evidence>
<keyword evidence="11" id="KW-0865">Zymogen</keyword>
<dbReference type="GO" id="GO:0005886">
    <property type="term" value="C:plasma membrane"/>
    <property type="evidence" value="ECO:0007669"/>
    <property type="project" value="UniProtKB-ARBA"/>
</dbReference>
<dbReference type="InterPro" id="IPR029030">
    <property type="entry name" value="Caspase-like_dom_sf"/>
</dbReference>
<proteinExistence type="inferred from homology"/>
<dbReference type="InterPro" id="IPR016129">
    <property type="entry name" value="Caspase_his_AS"/>
</dbReference>
<dbReference type="AlphaFoldDB" id="A0A3Q3JKA0"/>
<dbReference type="PROSITE" id="PS50207">
    <property type="entry name" value="CASPASE_P10"/>
    <property type="match status" value="1"/>
</dbReference>
<dbReference type="SUPFAM" id="SSF47986">
    <property type="entry name" value="DEATH domain"/>
    <property type="match status" value="2"/>
</dbReference>
<evidence type="ECO:0000256" key="8">
    <source>
        <dbReference type="ARBA" id="ARBA00022737"/>
    </source>
</evidence>
<evidence type="ECO:0000256" key="15">
    <source>
        <dbReference type="ARBA" id="ARBA00068172"/>
    </source>
</evidence>
<dbReference type="InterPro" id="IPR011600">
    <property type="entry name" value="Pept_C14_caspase"/>
</dbReference>
<sequence length="470" mass="52808">MEFQRLLLKVEKALCKDEVKALAFLCTDLLGRNPTSVESASALFSRLVDQDHLSPERPHLLTELLLTIQRNRLVRELGLSECTTMSLISEYRKLLYNLSEEITDEDLKKVKFLLNPTLPRRRLEDNTTTLEVFLEMEHMDHLSETNLNELEAIIQSVCPVLKEKIAQFKALPVQNSPVGQETGSVYQSPQSLDDERTASCKIPAPRLAEGLGAYPMTSAKRGVCLIINNYDFTKSRNVSLRIREGTATDKDCLHKVFTWLGFETEIYNDYESKEMLSLLQGLSRRDHSRMDCMACCILSHGKNGSVYGVDGRTVELSELKELFNGINCHSLAEKPKLFFIQACQGTKEQQPVYIESDAPAESHICSDAVAIESIPSDADFLQAVSTVPHCVSYRERRNGSWFIQSLCQNLIQMVPWGCDLVSILTKVNADVSQKSDATGKKKQIPQPSFSLRKKVVFPVPKAAPPSMPSF</sequence>
<dbReference type="CTD" id="843"/>
<dbReference type="SMART" id="SM00031">
    <property type="entry name" value="DED"/>
    <property type="match status" value="2"/>
</dbReference>
<dbReference type="GeneID" id="109958094"/>
<evidence type="ECO:0000259" key="17">
    <source>
        <dbReference type="PROSITE" id="PS50168"/>
    </source>
</evidence>